<keyword evidence="3 10" id="KW-0808">Transferase</keyword>
<dbReference type="STRING" id="897.B2D07_05155"/>
<evidence type="ECO:0000256" key="10">
    <source>
        <dbReference type="HAMAP-Rule" id="MF_01043"/>
    </source>
</evidence>
<keyword evidence="6 10" id="KW-0443">Lipid metabolism</keyword>
<proteinExistence type="inferred from homology"/>
<organism evidence="11 12">
    <name type="scientific">Desulfococcus multivorans DSM 2059</name>
    <dbReference type="NCBI Taxonomy" id="1121405"/>
    <lineage>
        <taxon>Bacteria</taxon>
        <taxon>Pseudomonadati</taxon>
        <taxon>Thermodesulfobacteriota</taxon>
        <taxon>Desulfobacteria</taxon>
        <taxon>Desulfobacterales</taxon>
        <taxon>Desulfococcaceae</taxon>
        <taxon>Desulfococcus</taxon>
    </lineage>
</organism>
<dbReference type="GO" id="GO:0043772">
    <property type="term" value="F:acyl-phosphate glycerol-3-phosphate acyltransferase activity"/>
    <property type="evidence" value="ECO:0007669"/>
    <property type="project" value="UniProtKB-UniRule"/>
</dbReference>
<comment type="subunit">
    <text evidence="10">Probably interacts with PlsX.</text>
</comment>
<feature type="transmembrane region" description="Helical" evidence="10">
    <location>
        <begin position="90"/>
        <end position="108"/>
    </location>
</feature>
<dbReference type="Pfam" id="PF02660">
    <property type="entry name" value="G3P_acyltransf"/>
    <property type="match status" value="1"/>
</dbReference>
<dbReference type="AlphaFoldDB" id="S7UXH4"/>
<dbReference type="UniPathway" id="UPA00085"/>
<accession>S7UXH4</accession>
<dbReference type="EMBL" id="ATHJ01000094">
    <property type="protein sequence ID" value="EPR38919.1"/>
    <property type="molecule type" value="Genomic_DNA"/>
</dbReference>
<dbReference type="Proteomes" id="UP000014977">
    <property type="component" value="Unassembled WGS sequence"/>
</dbReference>
<dbReference type="PANTHER" id="PTHR30309:SF0">
    <property type="entry name" value="GLYCEROL-3-PHOSPHATE ACYLTRANSFERASE-RELATED"/>
    <property type="match status" value="1"/>
</dbReference>
<feature type="transmembrane region" description="Helical" evidence="10">
    <location>
        <begin position="120"/>
        <end position="143"/>
    </location>
</feature>
<comment type="pathway">
    <text evidence="10">Lipid metabolism; phospholipid metabolism.</text>
</comment>
<dbReference type="HAMAP" id="MF_01043">
    <property type="entry name" value="PlsY"/>
    <property type="match status" value="1"/>
</dbReference>
<dbReference type="InterPro" id="IPR003811">
    <property type="entry name" value="G3P_acylTferase_PlsY"/>
</dbReference>
<keyword evidence="12" id="KW-1185">Reference proteome</keyword>
<name>S7UXH4_DESML</name>
<evidence type="ECO:0000256" key="6">
    <source>
        <dbReference type="ARBA" id="ARBA00023098"/>
    </source>
</evidence>
<evidence type="ECO:0000256" key="7">
    <source>
        <dbReference type="ARBA" id="ARBA00023136"/>
    </source>
</evidence>
<keyword evidence="8 10" id="KW-0594">Phospholipid biosynthesis</keyword>
<keyword evidence="5 10" id="KW-1133">Transmembrane helix</keyword>
<keyword evidence="4 10" id="KW-0812">Transmembrane</keyword>
<evidence type="ECO:0000313" key="12">
    <source>
        <dbReference type="Proteomes" id="UP000014977"/>
    </source>
</evidence>
<dbReference type="GO" id="GO:0005886">
    <property type="term" value="C:plasma membrane"/>
    <property type="evidence" value="ECO:0007669"/>
    <property type="project" value="UniProtKB-SubCell"/>
</dbReference>
<sequence length="204" mass="21172">MSIADTVCFLVLPLFAYALGSVPWGVVLTRTFTAVDIRTSGSGNIGATNVRRTAGTAWGILTLVLDVLKGWVPTFLAVYFVGTGGISKDLYVAVVLLAAFTGHLFPLYTKGKGGGKGVATAGGCFLAVSPAAVAAAVSIFLLLIFLTRRVSAGSLAAAALIPAVLWKFNHSLVFTAAGVLVAAGIFIRHRENIRRLAAGKEPPL</sequence>
<keyword evidence="2 10" id="KW-0444">Lipid biosynthesis</keyword>
<dbReference type="OrthoDB" id="9777124at2"/>
<gene>
    <name evidence="10" type="primary">plsY</name>
    <name evidence="11" type="ORF">dsmv_0329</name>
</gene>
<keyword evidence="11" id="KW-0012">Acyltransferase</keyword>
<reference evidence="11 12" key="1">
    <citation type="journal article" date="2013" name="Genome Announc.">
        <title>Draft genome sequences for three mercury-methylating, sulfate-reducing bacteria.</title>
        <authorList>
            <person name="Brown S.D."/>
            <person name="Hurt R.A.Jr."/>
            <person name="Gilmour C.C."/>
            <person name="Elias D.A."/>
        </authorList>
    </citation>
    <scope>NUCLEOTIDE SEQUENCE [LARGE SCALE GENOMIC DNA]</scope>
    <source>
        <strain evidence="11 12">DSM 2059</strain>
    </source>
</reference>
<dbReference type="EC" id="2.3.1.275" evidence="10"/>
<feature type="transmembrane region" description="Helical" evidence="10">
    <location>
        <begin position="172"/>
        <end position="187"/>
    </location>
</feature>
<evidence type="ECO:0000256" key="2">
    <source>
        <dbReference type="ARBA" id="ARBA00022516"/>
    </source>
</evidence>
<dbReference type="SMART" id="SM01207">
    <property type="entry name" value="G3P_acyltransf"/>
    <property type="match status" value="1"/>
</dbReference>
<keyword evidence="1 10" id="KW-1003">Cell membrane</keyword>
<evidence type="ECO:0000256" key="1">
    <source>
        <dbReference type="ARBA" id="ARBA00022475"/>
    </source>
</evidence>
<evidence type="ECO:0000313" key="11">
    <source>
        <dbReference type="EMBL" id="EPR38919.1"/>
    </source>
</evidence>
<evidence type="ECO:0000256" key="3">
    <source>
        <dbReference type="ARBA" id="ARBA00022679"/>
    </source>
</evidence>
<keyword evidence="9 10" id="KW-1208">Phospholipid metabolism</keyword>
<comment type="catalytic activity">
    <reaction evidence="10">
        <text>an acyl phosphate + sn-glycerol 3-phosphate = a 1-acyl-sn-glycero-3-phosphate + phosphate</text>
        <dbReference type="Rhea" id="RHEA:34075"/>
        <dbReference type="ChEBI" id="CHEBI:43474"/>
        <dbReference type="ChEBI" id="CHEBI:57597"/>
        <dbReference type="ChEBI" id="CHEBI:57970"/>
        <dbReference type="ChEBI" id="CHEBI:59918"/>
        <dbReference type="EC" id="2.3.1.275"/>
    </reaction>
</comment>
<evidence type="ECO:0000256" key="8">
    <source>
        <dbReference type="ARBA" id="ARBA00023209"/>
    </source>
</evidence>
<protein>
    <recommendedName>
        <fullName evidence="10">Glycerol-3-phosphate acyltransferase</fullName>
    </recommendedName>
    <alternativeName>
        <fullName evidence="10">Acyl-PO4 G3P acyltransferase</fullName>
    </alternativeName>
    <alternativeName>
        <fullName evidence="10">Acyl-phosphate--glycerol-3-phosphate acyltransferase</fullName>
    </alternativeName>
    <alternativeName>
        <fullName evidence="10">G3P acyltransferase</fullName>
        <shortName evidence="10">GPAT</shortName>
        <ecNumber evidence="10">2.3.1.275</ecNumber>
    </alternativeName>
    <alternativeName>
        <fullName evidence="10">Lysophosphatidic acid synthase</fullName>
        <shortName evidence="10">LPA synthase</shortName>
    </alternativeName>
</protein>
<dbReference type="eggNOG" id="COG0344">
    <property type="taxonomic scope" value="Bacteria"/>
</dbReference>
<dbReference type="GO" id="GO:0008654">
    <property type="term" value="P:phospholipid biosynthetic process"/>
    <property type="evidence" value="ECO:0007669"/>
    <property type="project" value="UniProtKB-UniRule"/>
</dbReference>
<feature type="transmembrane region" description="Helical" evidence="10">
    <location>
        <begin position="57"/>
        <end position="81"/>
    </location>
</feature>
<keyword evidence="7 10" id="KW-0472">Membrane</keyword>
<comment type="caution">
    <text evidence="11">The sequence shown here is derived from an EMBL/GenBank/DDBJ whole genome shotgun (WGS) entry which is preliminary data.</text>
</comment>
<evidence type="ECO:0000256" key="4">
    <source>
        <dbReference type="ARBA" id="ARBA00022692"/>
    </source>
</evidence>
<comment type="similarity">
    <text evidence="10">Belongs to the PlsY family.</text>
</comment>
<comment type="subcellular location">
    <subcellularLocation>
        <location evidence="10">Cell membrane</location>
        <topology evidence="10">Multi-pass membrane protein</topology>
    </subcellularLocation>
</comment>
<comment type="function">
    <text evidence="10">Catalyzes the transfer of an acyl group from acyl-phosphate (acyl-PO(4)) to glycerol-3-phosphate (G3P) to form lysophosphatidic acid (LPA). This enzyme utilizes acyl-phosphate as fatty acyl donor, but not acyl-CoA or acyl-ACP.</text>
</comment>
<dbReference type="PATRIC" id="fig|1121405.3.peg.2716"/>
<dbReference type="NCBIfam" id="TIGR00023">
    <property type="entry name" value="glycerol-3-phosphate 1-O-acyltransferase PlsY"/>
    <property type="match status" value="1"/>
</dbReference>
<dbReference type="PANTHER" id="PTHR30309">
    <property type="entry name" value="INNER MEMBRANE PROTEIN YGIH"/>
    <property type="match status" value="1"/>
</dbReference>
<evidence type="ECO:0000256" key="9">
    <source>
        <dbReference type="ARBA" id="ARBA00023264"/>
    </source>
</evidence>
<dbReference type="RefSeq" id="WP_020876991.1">
    <property type="nucleotide sequence ID" value="NZ_ATHJ01000094.1"/>
</dbReference>
<evidence type="ECO:0000256" key="5">
    <source>
        <dbReference type="ARBA" id="ARBA00022989"/>
    </source>
</evidence>